<dbReference type="STRING" id="452662.SJA_C1-22210"/>
<organism evidence="2 3">
    <name type="scientific">Sphingobium indicum (strain DSM 16413 / CCM 7287 / MTCC 6362 / UT26 / NBRC 101211 / UT26S)</name>
    <name type="common">Sphingobium japonicum</name>
    <dbReference type="NCBI Taxonomy" id="452662"/>
    <lineage>
        <taxon>Bacteria</taxon>
        <taxon>Pseudomonadati</taxon>
        <taxon>Pseudomonadota</taxon>
        <taxon>Alphaproteobacteria</taxon>
        <taxon>Sphingomonadales</taxon>
        <taxon>Sphingomonadaceae</taxon>
        <taxon>Sphingobium</taxon>
    </lineage>
</organism>
<evidence type="ECO:0000313" key="3">
    <source>
        <dbReference type="Proteomes" id="UP000007753"/>
    </source>
</evidence>
<dbReference type="HOGENOM" id="CLU_3276811_0_0_5"/>
<keyword evidence="3" id="KW-1185">Reference proteome</keyword>
<sequence>MRLKPEGRRDERALPRLSHWVMAALALCAIMLVVPVIAGLT</sequence>
<name>D4Z373_SPHIU</name>
<reference evidence="2 3" key="1">
    <citation type="journal article" date="2010" name="J. Bacteriol.">
        <title>Complete genome sequence of the representative gamma-hexachlorocyclohexane-degrading bacterium Sphingobium japonicum UT26.</title>
        <authorList>
            <person name="Nagata Y."/>
            <person name="Ohtsubo Y."/>
            <person name="Endo R."/>
            <person name="Ichikawa N."/>
            <person name="Ankai A."/>
            <person name="Oguchi A."/>
            <person name="Fukui S."/>
            <person name="Fujita N."/>
            <person name="Tsuda M."/>
        </authorList>
    </citation>
    <scope>NUCLEOTIDE SEQUENCE [LARGE SCALE GENOMIC DNA]</scope>
    <source>
        <strain evidence="3">DSM 16413 / CCM 7287 / MTCC 6362 / UT26 / NBRC 101211 / UT26S</strain>
    </source>
</reference>
<dbReference type="EMBL" id="AP010803">
    <property type="protein sequence ID" value="BAI97055.1"/>
    <property type="molecule type" value="Genomic_DNA"/>
</dbReference>
<keyword evidence="1" id="KW-0472">Membrane</keyword>
<dbReference type="KEGG" id="sjp:SJA_C1-22210"/>
<keyword evidence="1" id="KW-1133">Transmembrane helix</keyword>
<feature type="transmembrane region" description="Helical" evidence="1">
    <location>
        <begin position="20"/>
        <end position="40"/>
    </location>
</feature>
<evidence type="ECO:0000256" key="1">
    <source>
        <dbReference type="SAM" id="Phobius"/>
    </source>
</evidence>
<proteinExistence type="predicted"/>
<dbReference type="AlphaFoldDB" id="D4Z373"/>
<accession>D4Z373</accession>
<keyword evidence="1" id="KW-0812">Transmembrane</keyword>
<dbReference type="GeneID" id="97558572"/>
<protein>
    <submittedName>
        <fullName evidence="2">Uncharacterized protein</fullName>
    </submittedName>
</protein>
<gene>
    <name evidence="2" type="ordered locus">SJA_C1-22210</name>
</gene>
<dbReference type="Proteomes" id="UP000007753">
    <property type="component" value="Chromosome 1"/>
</dbReference>
<evidence type="ECO:0000313" key="2">
    <source>
        <dbReference type="EMBL" id="BAI97055.1"/>
    </source>
</evidence>
<dbReference type="RefSeq" id="WP_013040481.1">
    <property type="nucleotide sequence ID" value="NC_014006.1"/>
</dbReference>